<dbReference type="AlphaFoldDB" id="A0A6L2KHZ5"/>
<gene>
    <name evidence="2" type="ORF">Tci_021056</name>
    <name evidence="3" type="ORF">Tci_021128</name>
</gene>
<evidence type="ECO:0000256" key="1">
    <source>
        <dbReference type="SAM" id="MobiDB-lite"/>
    </source>
</evidence>
<evidence type="ECO:0000313" key="2">
    <source>
        <dbReference type="EMBL" id="GEU49078.1"/>
    </source>
</evidence>
<feature type="non-terminal residue" evidence="2">
    <location>
        <position position="1"/>
    </location>
</feature>
<accession>A0A6L2KHZ5</accession>
<sequence length="67" mass="6685">GGTGVRVGRGGRSRRPREGNDECVNDLNGQGNDHAIGANGGVEGVNGNVDGANGGAPDFLTIIAQQL</sequence>
<reference evidence="2" key="1">
    <citation type="journal article" date="2019" name="Sci. Rep.">
        <title>Draft genome of Tanacetum cinerariifolium, the natural source of mosquito coil.</title>
        <authorList>
            <person name="Yamashiro T."/>
            <person name="Shiraishi A."/>
            <person name="Satake H."/>
            <person name="Nakayama K."/>
        </authorList>
    </citation>
    <scope>NUCLEOTIDE SEQUENCE</scope>
</reference>
<proteinExistence type="predicted"/>
<protein>
    <submittedName>
        <fullName evidence="2">Uncharacterized protein</fullName>
    </submittedName>
</protein>
<evidence type="ECO:0000313" key="3">
    <source>
        <dbReference type="EMBL" id="GEU49150.1"/>
    </source>
</evidence>
<dbReference type="EMBL" id="BKCJ010002524">
    <property type="protein sequence ID" value="GEU49150.1"/>
    <property type="molecule type" value="Genomic_DNA"/>
</dbReference>
<feature type="region of interest" description="Disordered" evidence="1">
    <location>
        <begin position="1"/>
        <end position="39"/>
    </location>
</feature>
<comment type="caution">
    <text evidence="2">The sequence shown here is derived from an EMBL/GenBank/DDBJ whole genome shotgun (WGS) entry which is preliminary data.</text>
</comment>
<name>A0A6L2KHZ5_TANCI</name>
<dbReference type="EMBL" id="BKCJ010002515">
    <property type="protein sequence ID" value="GEU49078.1"/>
    <property type="molecule type" value="Genomic_DNA"/>
</dbReference>
<organism evidence="2">
    <name type="scientific">Tanacetum cinerariifolium</name>
    <name type="common">Dalmatian daisy</name>
    <name type="synonym">Chrysanthemum cinerariifolium</name>
    <dbReference type="NCBI Taxonomy" id="118510"/>
    <lineage>
        <taxon>Eukaryota</taxon>
        <taxon>Viridiplantae</taxon>
        <taxon>Streptophyta</taxon>
        <taxon>Embryophyta</taxon>
        <taxon>Tracheophyta</taxon>
        <taxon>Spermatophyta</taxon>
        <taxon>Magnoliopsida</taxon>
        <taxon>eudicotyledons</taxon>
        <taxon>Gunneridae</taxon>
        <taxon>Pentapetalae</taxon>
        <taxon>asterids</taxon>
        <taxon>campanulids</taxon>
        <taxon>Asterales</taxon>
        <taxon>Asteraceae</taxon>
        <taxon>Asteroideae</taxon>
        <taxon>Anthemideae</taxon>
        <taxon>Anthemidinae</taxon>
        <taxon>Tanacetum</taxon>
    </lineage>
</organism>